<dbReference type="InterPro" id="IPR027022">
    <property type="entry name" value="ABC_permease_BceB-typ"/>
</dbReference>
<feature type="transmembrane region" description="Helical" evidence="6">
    <location>
        <begin position="17"/>
        <end position="34"/>
    </location>
</feature>
<name>A0ABM7XPM7_9ENTE</name>
<comment type="similarity">
    <text evidence="6">Belongs to the ABC-4 integral membrane protein family.</text>
</comment>
<evidence type="ECO:0000256" key="5">
    <source>
        <dbReference type="ARBA" id="ARBA00023136"/>
    </source>
</evidence>
<feature type="transmembrane region" description="Helical" evidence="6">
    <location>
        <begin position="483"/>
        <end position="505"/>
    </location>
</feature>
<feature type="transmembrane region" description="Helical" evidence="6">
    <location>
        <begin position="197"/>
        <end position="218"/>
    </location>
</feature>
<reference evidence="8 9" key="1">
    <citation type="submission" date="2022-03" db="EMBL/GenBank/DDBJ databases">
        <title>Complete genome sequence of Enterococcus innesii DB-1.</title>
        <authorList>
            <person name="Fukuda D."/>
            <person name="Nolasco-Hipolito C."/>
        </authorList>
    </citation>
    <scope>NUCLEOTIDE SEQUENCE [LARGE SCALE GENOMIC DNA]</scope>
    <source>
        <strain evidence="8 9">DB-1</strain>
    </source>
</reference>
<organism evidence="8 9">
    <name type="scientific">Enterococcus innesii</name>
    <dbReference type="NCBI Taxonomy" id="2839759"/>
    <lineage>
        <taxon>Bacteria</taxon>
        <taxon>Bacillati</taxon>
        <taxon>Bacillota</taxon>
        <taxon>Bacilli</taxon>
        <taxon>Lactobacillales</taxon>
        <taxon>Enterococcaceae</taxon>
        <taxon>Enterococcus</taxon>
    </lineage>
</organism>
<feature type="transmembrane region" description="Helical" evidence="6">
    <location>
        <begin position="148"/>
        <end position="176"/>
    </location>
</feature>
<feature type="transmembrane region" description="Helical" evidence="6">
    <location>
        <begin position="570"/>
        <end position="591"/>
    </location>
</feature>
<evidence type="ECO:0000256" key="1">
    <source>
        <dbReference type="ARBA" id="ARBA00004651"/>
    </source>
</evidence>
<evidence type="ECO:0000256" key="6">
    <source>
        <dbReference type="PIRNR" id="PIRNR018968"/>
    </source>
</evidence>
<dbReference type="RefSeq" id="WP_077454578.1">
    <property type="nucleotide sequence ID" value="NZ_AP025635.1"/>
</dbReference>
<evidence type="ECO:0000256" key="4">
    <source>
        <dbReference type="ARBA" id="ARBA00022989"/>
    </source>
</evidence>
<dbReference type="PANTHER" id="PTHR46795:SF3">
    <property type="entry name" value="ABC TRANSPORTER PERMEASE"/>
    <property type="match status" value="1"/>
</dbReference>
<dbReference type="PANTHER" id="PTHR46795">
    <property type="entry name" value="ABC TRANSPORTER PERMEASE-RELATED-RELATED"/>
    <property type="match status" value="1"/>
</dbReference>
<dbReference type="InterPro" id="IPR052536">
    <property type="entry name" value="ABC-4_Integral_Memb_Prot"/>
</dbReference>
<feature type="transmembrane region" description="Helical" evidence="6">
    <location>
        <begin position="103"/>
        <end position="128"/>
    </location>
</feature>
<accession>A0ABM7XPM7</accession>
<feature type="transmembrane region" description="Helical" evidence="6">
    <location>
        <begin position="224"/>
        <end position="255"/>
    </location>
</feature>
<dbReference type="GeneID" id="83456551"/>
<keyword evidence="4 6" id="KW-1133">Transmembrane helix</keyword>
<protein>
    <submittedName>
        <fullName evidence="8">Antimicrobial peptide ABC transporter permease protein</fullName>
    </submittedName>
</protein>
<dbReference type="InterPro" id="IPR003838">
    <property type="entry name" value="ABC3_permease_C"/>
</dbReference>
<evidence type="ECO:0000313" key="8">
    <source>
        <dbReference type="EMBL" id="BDG66988.1"/>
    </source>
</evidence>
<gene>
    <name evidence="8" type="ORF">ENLAB_05520</name>
</gene>
<keyword evidence="3 6" id="KW-0812">Transmembrane</keyword>
<feature type="transmembrane region" description="Helical" evidence="6">
    <location>
        <begin position="284"/>
        <end position="305"/>
    </location>
</feature>
<keyword evidence="9" id="KW-1185">Reference proteome</keyword>
<evidence type="ECO:0000256" key="3">
    <source>
        <dbReference type="ARBA" id="ARBA00022692"/>
    </source>
</evidence>
<keyword evidence="6" id="KW-0813">Transport</keyword>
<dbReference type="Proteomes" id="UP000831692">
    <property type="component" value="Chromosome"/>
</dbReference>
<evidence type="ECO:0000259" key="7">
    <source>
        <dbReference type="Pfam" id="PF02687"/>
    </source>
</evidence>
<evidence type="ECO:0000313" key="9">
    <source>
        <dbReference type="Proteomes" id="UP000831692"/>
    </source>
</evidence>
<dbReference type="PIRSF" id="PIRSF018968">
    <property type="entry name" value="ABC_permease_BceB"/>
    <property type="match status" value="1"/>
</dbReference>
<feature type="transmembrane region" description="Helical" evidence="6">
    <location>
        <begin position="49"/>
        <end position="82"/>
    </location>
</feature>
<proteinExistence type="inferred from homology"/>
<dbReference type="EMBL" id="AP025635">
    <property type="protein sequence ID" value="BDG66988.1"/>
    <property type="molecule type" value="Genomic_DNA"/>
</dbReference>
<feature type="transmembrane region" description="Helical" evidence="6">
    <location>
        <begin position="536"/>
        <end position="558"/>
    </location>
</feature>
<sequence>MLWKLSLTGIKGRLKDYIVLFSGLVMASAIFYMFESMASNEAFLKSNSIISMVVFVFRFGSVLLGIITFAYILYANSFLMAMRQKDYAMFMMLGAKGRKIAQMIFIETFLVGIVATAVGSLLGIGLASGVNTLLVNQLNLQISHYAAFSPQALVVTVIFFSVLFLIAAIFNARAIAKKSILALLRETSTPAQAKQRPILLLLQTVLGICSLAIGYYMMSDLLKFQLIGIGIALVTIVLGTYLVFRSVIITILGLLKKSDGIALKRLNNFTLSQLSFRIRDYTQMLSMVAMLFALALGALTVGLGFKNQIPIMAKTAAPYDLYLNNAQAVSDEKITALKPTTDVNYTLKESSDSIYFVKEEFDDANLLTSVYDNLSVDVHYTKVSGEQLATDPTQQDQLRQYLLPDQRSKEIKIVDQADFDRLSDPESSLRMIQVKDFQSNYEALHELAQENQTANSSETPDMNFTQRVFVYDTYNGIFSGFEFMGFFLGIAFLTMLASCLMFKILSGANSDIQRYAMLKKIGTRTSLLKGSIRKEIGVLFLVPGILGMIHVLFGLQMFTTLMIDPYHNLWLPFGIFIALYAVYYMVTIWLYTNIVLEPKKK</sequence>
<comment type="subcellular location">
    <subcellularLocation>
        <location evidence="1 6">Cell membrane</location>
        <topology evidence="1 6">Multi-pass membrane protein</topology>
    </subcellularLocation>
</comment>
<feature type="domain" description="ABC3 transporter permease C-terminal" evidence="7">
    <location>
        <begin position="59"/>
        <end position="180"/>
    </location>
</feature>
<dbReference type="Pfam" id="PF02687">
    <property type="entry name" value="FtsX"/>
    <property type="match status" value="1"/>
</dbReference>
<keyword evidence="5 6" id="KW-0472">Membrane</keyword>
<keyword evidence="2 6" id="KW-1003">Cell membrane</keyword>
<evidence type="ECO:0000256" key="2">
    <source>
        <dbReference type="ARBA" id="ARBA00022475"/>
    </source>
</evidence>